<dbReference type="InterPro" id="IPR016040">
    <property type="entry name" value="NAD(P)-bd_dom"/>
</dbReference>
<dbReference type="RefSeq" id="WP_353979278.1">
    <property type="nucleotide sequence ID" value="NZ_CP159578.1"/>
</dbReference>
<evidence type="ECO:0000259" key="1">
    <source>
        <dbReference type="Pfam" id="PF13460"/>
    </source>
</evidence>
<name>A0AB74UBL7_9GAMM</name>
<reference evidence="2" key="1">
    <citation type="submission" date="2024-06" db="EMBL/GenBank/DDBJ databases">
        <title>Complete genome of Salinicola endophyticus HNIBRBA4755.</title>
        <authorList>
            <person name="Shin S.Y."/>
            <person name="Kang H."/>
            <person name="Song J."/>
        </authorList>
    </citation>
    <scope>NUCLEOTIDE SEQUENCE</scope>
    <source>
        <strain evidence="2">HNIBRBA4755</strain>
    </source>
</reference>
<dbReference type="SUPFAM" id="SSF51735">
    <property type="entry name" value="NAD(P)-binding Rossmann-fold domains"/>
    <property type="match status" value="1"/>
</dbReference>
<evidence type="ECO:0000313" key="2">
    <source>
        <dbReference type="EMBL" id="XCJ78265.1"/>
    </source>
</evidence>
<gene>
    <name evidence="2" type="ORF">ABV408_12560</name>
</gene>
<accession>A0AB74UBL7</accession>
<proteinExistence type="predicted"/>
<dbReference type="Pfam" id="PF13460">
    <property type="entry name" value="NAD_binding_10"/>
    <property type="match status" value="1"/>
</dbReference>
<feature type="domain" description="NAD(P)-binding" evidence="1">
    <location>
        <begin position="8"/>
        <end position="188"/>
    </location>
</feature>
<dbReference type="PANTHER" id="PTHR15020:SF50">
    <property type="entry name" value="UPF0659 PROTEIN YMR090W"/>
    <property type="match status" value="1"/>
</dbReference>
<sequence>MSKTLVIGANGQIGRRFCQQAAAQGTSVRAMLRDTSQQAFFDELGVESVIGDLAGDMRAAFAGCDAVLFTAGSGASTGLDRTLMIDLNGAMRAVDEAREAGIRRFVMVSTLHVDPLAGPEKLQPYLVAKRAADAYLMASELDWTVLRPGRLTDEPGSGRVALSQAAAASGEISRDDVASVALAVLGHPAPAREYVLLAGDTPIAEAVDAG</sequence>
<dbReference type="EMBL" id="CP159578">
    <property type="protein sequence ID" value="XCJ78265.1"/>
    <property type="molecule type" value="Genomic_DNA"/>
</dbReference>
<dbReference type="Gene3D" id="3.40.50.720">
    <property type="entry name" value="NAD(P)-binding Rossmann-like Domain"/>
    <property type="match status" value="1"/>
</dbReference>
<organism evidence="2">
    <name type="scientific">Salinicola endophyticus</name>
    <dbReference type="NCBI Taxonomy" id="1949083"/>
    <lineage>
        <taxon>Bacteria</taxon>
        <taxon>Pseudomonadati</taxon>
        <taxon>Pseudomonadota</taxon>
        <taxon>Gammaproteobacteria</taxon>
        <taxon>Oceanospirillales</taxon>
        <taxon>Halomonadaceae</taxon>
        <taxon>Salinicola</taxon>
    </lineage>
</organism>
<dbReference type="CDD" id="cd05243">
    <property type="entry name" value="SDR_a5"/>
    <property type="match status" value="1"/>
</dbReference>
<dbReference type="PANTHER" id="PTHR15020">
    <property type="entry name" value="FLAVIN REDUCTASE-RELATED"/>
    <property type="match status" value="1"/>
</dbReference>
<dbReference type="AlphaFoldDB" id="A0AB74UBL7"/>
<protein>
    <submittedName>
        <fullName evidence="2">NAD(P)-binding oxidoreductase</fullName>
    </submittedName>
</protein>
<dbReference type="InterPro" id="IPR036291">
    <property type="entry name" value="NAD(P)-bd_dom_sf"/>
</dbReference>